<gene>
    <name evidence="1" type="ORF">UT84_C0001G0009</name>
</gene>
<dbReference type="AlphaFoldDB" id="A0A0G0RF37"/>
<evidence type="ECO:0000313" key="1">
    <source>
        <dbReference type="EMBL" id="KKR51324.1"/>
    </source>
</evidence>
<reference evidence="1 2" key="1">
    <citation type="journal article" date="2015" name="Nature">
        <title>rRNA introns, odd ribosomes, and small enigmatic genomes across a large radiation of phyla.</title>
        <authorList>
            <person name="Brown C.T."/>
            <person name="Hug L.A."/>
            <person name="Thomas B.C."/>
            <person name="Sharon I."/>
            <person name="Castelle C.J."/>
            <person name="Singh A."/>
            <person name="Wilkins M.J."/>
            <person name="Williams K.H."/>
            <person name="Banfield J.F."/>
        </authorList>
    </citation>
    <scope>NUCLEOTIDE SEQUENCE [LARGE SCALE GENOMIC DNA]</scope>
</reference>
<accession>A0A0G0RF37</accession>
<sequence length="176" mass="19501">MEREPQPQPPIVRYTEAAKDYAAKGAGNSPQFKMAVAEIGRKLGADQNPEAKEAAENLIKQGIGMITQKISLLPAFANPESRAQVIDKLKKDKIRGAWIEIFNNWNVQEDPYGEGVLERCKQADIEEIMAKATQEKDPNKKKQIEIQAEAVAKGQDLVINYYKSQIGSSSTLQMAA</sequence>
<name>A0A0G0RF37_9BACT</name>
<organism evidence="1 2">
    <name type="scientific">Candidatus Curtissbacteria bacterium GW2011_GWA1_40_16</name>
    <dbReference type="NCBI Taxonomy" id="1618405"/>
    <lineage>
        <taxon>Bacteria</taxon>
        <taxon>Candidatus Curtissiibacteriota</taxon>
    </lineage>
</organism>
<dbReference type="EMBL" id="LBYI01000001">
    <property type="protein sequence ID" value="KKR51324.1"/>
    <property type="molecule type" value="Genomic_DNA"/>
</dbReference>
<dbReference type="Proteomes" id="UP000034531">
    <property type="component" value="Unassembled WGS sequence"/>
</dbReference>
<protein>
    <submittedName>
        <fullName evidence="1">Uncharacterized protein</fullName>
    </submittedName>
</protein>
<proteinExistence type="predicted"/>
<comment type="caution">
    <text evidence="1">The sequence shown here is derived from an EMBL/GenBank/DDBJ whole genome shotgun (WGS) entry which is preliminary data.</text>
</comment>
<evidence type="ECO:0000313" key="2">
    <source>
        <dbReference type="Proteomes" id="UP000034531"/>
    </source>
</evidence>